<evidence type="ECO:0000313" key="3">
    <source>
        <dbReference type="Proteomes" id="UP001237448"/>
    </source>
</evidence>
<dbReference type="Proteomes" id="UP001237448">
    <property type="component" value="Unassembled WGS sequence"/>
</dbReference>
<dbReference type="RefSeq" id="WP_307435133.1">
    <property type="nucleotide sequence ID" value="NZ_JAUSVK010000001.1"/>
</dbReference>
<keyword evidence="3" id="KW-1185">Reference proteome</keyword>
<dbReference type="EMBL" id="JAUSVK010000001">
    <property type="protein sequence ID" value="MDQ0395838.1"/>
    <property type="molecule type" value="Genomic_DNA"/>
</dbReference>
<proteinExistence type="predicted"/>
<accession>A0ABU0FP38</accession>
<sequence>MERNADKGSMRVPIGSGGLWLEGIVGIGAACRARPSMADRWGNGNVANWNSHFRIWRQCDGMALLCSRAAIFTADAVFFGFSAKVSRRFGRLYGRTAAASPCPASEICYVANIRPNSTKITGHGILSGKMDMKADHANAMSSHAFRPAAALARAVVACGLACVSALPAAAQNAADVPAAQAPAAQVPAGRPAPGPVKVDPGVLLKFTRSTLIALDQANKTGNYTVLRDLGSPDFQKVNTAARLAEIFASERQAGLDLSNAAVLEPVVTQQPEINADGLLHYAGYFPAGSDQLRFEFLFQAVGTSWQLFGLSVNLGNAAGAPAAAPPAAAAPVAKPAPAKPTHGKAAKEPAK</sequence>
<reference evidence="2 3" key="1">
    <citation type="submission" date="2023-07" db="EMBL/GenBank/DDBJ databases">
        <title>Genomic Encyclopedia of Type Strains, Phase IV (KMG-IV): sequencing the most valuable type-strain genomes for metagenomic binning, comparative biology and taxonomic classification.</title>
        <authorList>
            <person name="Goeker M."/>
        </authorList>
    </citation>
    <scope>NUCLEOTIDE SEQUENCE [LARGE SCALE GENOMIC DNA]</scope>
    <source>
        <strain evidence="2 3">DSM 5896</strain>
    </source>
</reference>
<name>A0ABU0FP38_9HYPH</name>
<protein>
    <recommendedName>
        <fullName evidence="4">DUF4864 domain-containing protein</fullName>
    </recommendedName>
</protein>
<gene>
    <name evidence="2" type="ORF">J3R73_005630</name>
</gene>
<feature type="region of interest" description="Disordered" evidence="1">
    <location>
        <begin position="320"/>
        <end position="351"/>
    </location>
</feature>
<evidence type="ECO:0000256" key="1">
    <source>
        <dbReference type="SAM" id="MobiDB-lite"/>
    </source>
</evidence>
<feature type="compositionally biased region" description="Low complexity" evidence="1">
    <location>
        <begin position="320"/>
        <end position="340"/>
    </location>
</feature>
<organism evidence="2 3">
    <name type="scientific">Labrys monachus</name>
    <dbReference type="NCBI Taxonomy" id="217067"/>
    <lineage>
        <taxon>Bacteria</taxon>
        <taxon>Pseudomonadati</taxon>
        <taxon>Pseudomonadota</taxon>
        <taxon>Alphaproteobacteria</taxon>
        <taxon>Hyphomicrobiales</taxon>
        <taxon>Xanthobacteraceae</taxon>
        <taxon>Labrys</taxon>
    </lineage>
</organism>
<evidence type="ECO:0008006" key="4">
    <source>
        <dbReference type="Google" id="ProtNLM"/>
    </source>
</evidence>
<evidence type="ECO:0000313" key="2">
    <source>
        <dbReference type="EMBL" id="MDQ0395838.1"/>
    </source>
</evidence>
<comment type="caution">
    <text evidence="2">The sequence shown here is derived from an EMBL/GenBank/DDBJ whole genome shotgun (WGS) entry which is preliminary data.</text>
</comment>